<dbReference type="Pfam" id="PF13561">
    <property type="entry name" value="adh_short_C2"/>
    <property type="match status" value="1"/>
</dbReference>
<keyword evidence="3" id="KW-0969">Cilium</keyword>
<protein>
    <submittedName>
        <fullName evidence="3">Flagellin modification protein A</fullName>
    </submittedName>
</protein>
<dbReference type="AlphaFoldDB" id="G2E7E5"/>
<dbReference type="Proteomes" id="UP000004200">
    <property type="component" value="Unassembled WGS sequence"/>
</dbReference>
<keyword evidence="3" id="KW-0282">Flagellum</keyword>
<keyword evidence="3" id="KW-0966">Cell projection</keyword>
<organism evidence="3 4">
    <name type="scientific">Thiorhodococcus drewsii AZ1</name>
    <dbReference type="NCBI Taxonomy" id="765913"/>
    <lineage>
        <taxon>Bacteria</taxon>
        <taxon>Pseudomonadati</taxon>
        <taxon>Pseudomonadota</taxon>
        <taxon>Gammaproteobacteria</taxon>
        <taxon>Chromatiales</taxon>
        <taxon>Chromatiaceae</taxon>
        <taxon>Thiorhodococcus</taxon>
    </lineage>
</organism>
<accession>G2E7E5</accession>
<dbReference type="PRINTS" id="PR00081">
    <property type="entry name" value="GDHRDH"/>
</dbReference>
<proteinExistence type="inferred from homology"/>
<name>G2E7E5_9GAMM</name>
<dbReference type="PANTHER" id="PTHR42760:SF133">
    <property type="entry name" value="3-OXOACYL-[ACYL-CARRIER-PROTEIN] REDUCTASE"/>
    <property type="match status" value="1"/>
</dbReference>
<comment type="caution">
    <text evidence="3">The sequence shown here is derived from an EMBL/GenBank/DDBJ whole genome shotgun (WGS) entry which is preliminary data.</text>
</comment>
<dbReference type="InterPro" id="IPR036291">
    <property type="entry name" value="NAD(P)-bd_dom_sf"/>
</dbReference>
<dbReference type="InterPro" id="IPR002347">
    <property type="entry name" value="SDR_fam"/>
</dbReference>
<keyword evidence="4" id="KW-1185">Reference proteome</keyword>
<evidence type="ECO:0000313" key="3">
    <source>
        <dbReference type="EMBL" id="EGV27984.1"/>
    </source>
</evidence>
<reference evidence="3 4" key="1">
    <citation type="submission" date="2011-06" db="EMBL/GenBank/DDBJ databases">
        <title>The draft genome of Thiorhodococcus drewsii AZ1.</title>
        <authorList>
            <consortium name="US DOE Joint Genome Institute (JGI-PGF)"/>
            <person name="Lucas S."/>
            <person name="Han J."/>
            <person name="Lapidus A."/>
            <person name="Cheng J.-F."/>
            <person name="Goodwin L."/>
            <person name="Pitluck S."/>
            <person name="Peters L."/>
            <person name="Land M.L."/>
            <person name="Hauser L."/>
            <person name="Vogl K."/>
            <person name="Liu Z."/>
            <person name="Imhoff J."/>
            <person name="Thiel V."/>
            <person name="Frigaard N.-U."/>
            <person name="Bryant D.A."/>
            <person name="Woyke T.J."/>
        </authorList>
    </citation>
    <scope>NUCLEOTIDE SEQUENCE [LARGE SCALE GENOMIC DNA]</scope>
    <source>
        <strain evidence="3 4">AZ1</strain>
    </source>
</reference>
<comment type="similarity">
    <text evidence="1">Belongs to the short-chain dehydrogenases/reductases (SDR) family.</text>
</comment>
<dbReference type="GO" id="GO:0016616">
    <property type="term" value="F:oxidoreductase activity, acting on the CH-OH group of donors, NAD or NADP as acceptor"/>
    <property type="evidence" value="ECO:0007669"/>
    <property type="project" value="TreeGrafter"/>
</dbReference>
<dbReference type="Gene3D" id="3.40.50.720">
    <property type="entry name" value="NAD(P)-binding Rossmann-like Domain"/>
    <property type="match status" value="1"/>
</dbReference>
<keyword evidence="2" id="KW-0560">Oxidoreductase</keyword>
<evidence type="ECO:0000256" key="2">
    <source>
        <dbReference type="ARBA" id="ARBA00023002"/>
    </source>
</evidence>
<dbReference type="SUPFAM" id="SSF51735">
    <property type="entry name" value="NAD(P)-binding Rossmann-fold domains"/>
    <property type="match status" value="1"/>
</dbReference>
<dbReference type="eggNOG" id="COG1028">
    <property type="taxonomic scope" value="Bacteria"/>
</dbReference>
<dbReference type="STRING" id="765913.ThidrDRAFT_4208"/>
<gene>
    <name evidence="3" type="ORF">ThidrDRAFT_4208</name>
</gene>
<evidence type="ECO:0000313" key="4">
    <source>
        <dbReference type="Proteomes" id="UP000004200"/>
    </source>
</evidence>
<sequence>MFSQRMIRHFKQQGHGNLIHVSSIQGITAPKFEHYVGTSMVSPIEYSAIKAGLIAVTRYLAKYCKGNNIRVNCISPGGILDNQPESFLEKYRESCNDKGMLDAEDVVGALLFLLSDHTQYLTGQNIIIDDGWSL</sequence>
<dbReference type="EMBL" id="AFWT01000050">
    <property type="protein sequence ID" value="EGV27984.1"/>
    <property type="molecule type" value="Genomic_DNA"/>
</dbReference>
<dbReference type="PANTHER" id="PTHR42760">
    <property type="entry name" value="SHORT-CHAIN DEHYDROGENASES/REDUCTASES FAMILY MEMBER"/>
    <property type="match status" value="1"/>
</dbReference>
<evidence type="ECO:0000256" key="1">
    <source>
        <dbReference type="ARBA" id="ARBA00006484"/>
    </source>
</evidence>